<proteinExistence type="predicted"/>
<gene>
    <name evidence="3" type="ORF">ThimaDRAFT_4012</name>
</gene>
<dbReference type="eggNOG" id="ENOG5033AUS">
    <property type="taxonomic scope" value="Bacteria"/>
</dbReference>
<dbReference type="STRING" id="768671.ThimaDRAFT_4012"/>
<reference evidence="3 4" key="1">
    <citation type="submission" date="2011-06" db="EMBL/GenBank/DDBJ databases">
        <title>The draft genome of Thiocapsa marina 5811.</title>
        <authorList>
            <consortium name="US DOE Joint Genome Institute (JGI-PGF)"/>
            <person name="Lucas S."/>
            <person name="Han J."/>
            <person name="Cheng J.-F."/>
            <person name="Goodwin L."/>
            <person name="Pitluck S."/>
            <person name="Peters L."/>
            <person name="Land M.L."/>
            <person name="Hauser L."/>
            <person name="Vogl K."/>
            <person name="Liu Z."/>
            <person name="Imhoff J."/>
            <person name="Thiel V."/>
            <person name="Frigaard N.-U."/>
            <person name="Bryant D."/>
            <person name="Woyke T.J."/>
        </authorList>
    </citation>
    <scope>NUCLEOTIDE SEQUENCE [LARGE SCALE GENOMIC DNA]</scope>
    <source>
        <strain evidence="3 4">5811</strain>
    </source>
</reference>
<keyword evidence="1" id="KW-0175">Coiled coil</keyword>
<organism evidence="3 4">
    <name type="scientific">Thiocapsa marina 5811</name>
    <dbReference type="NCBI Taxonomy" id="768671"/>
    <lineage>
        <taxon>Bacteria</taxon>
        <taxon>Pseudomonadati</taxon>
        <taxon>Pseudomonadota</taxon>
        <taxon>Gammaproteobacteria</taxon>
        <taxon>Chromatiales</taxon>
        <taxon>Chromatiaceae</taxon>
        <taxon>Thiocapsa</taxon>
    </lineage>
</organism>
<accession>F9UGF9</accession>
<evidence type="ECO:0000256" key="2">
    <source>
        <dbReference type="SAM" id="Phobius"/>
    </source>
</evidence>
<protein>
    <submittedName>
        <fullName evidence="3">Integrase catalytic subunit</fullName>
    </submittedName>
</protein>
<evidence type="ECO:0000313" key="4">
    <source>
        <dbReference type="Proteomes" id="UP000005459"/>
    </source>
</evidence>
<sequence length="63" mass="6995">MIAEVYDALLSAGADDEKARAAAKAIAEYNRDISELRSNLALLKWMVGFNLAFTMAILWKVFS</sequence>
<keyword evidence="2" id="KW-0812">Transmembrane</keyword>
<feature type="transmembrane region" description="Helical" evidence="2">
    <location>
        <begin position="42"/>
        <end position="62"/>
    </location>
</feature>
<dbReference type="AlphaFoldDB" id="F9UGF9"/>
<keyword evidence="2" id="KW-1133">Transmembrane helix</keyword>
<dbReference type="EMBL" id="AFWV01000015">
    <property type="protein sequence ID" value="EGV16642.1"/>
    <property type="molecule type" value="Genomic_DNA"/>
</dbReference>
<dbReference type="PATRIC" id="fig|768671.3.peg.4235"/>
<evidence type="ECO:0000256" key="1">
    <source>
        <dbReference type="SAM" id="Coils"/>
    </source>
</evidence>
<dbReference type="Proteomes" id="UP000005459">
    <property type="component" value="Unassembled WGS sequence"/>
</dbReference>
<evidence type="ECO:0000313" key="3">
    <source>
        <dbReference type="EMBL" id="EGV16642.1"/>
    </source>
</evidence>
<keyword evidence="4" id="KW-1185">Reference proteome</keyword>
<feature type="coiled-coil region" evidence="1">
    <location>
        <begin position="19"/>
        <end position="46"/>
    </location>
</feature>
<keyword evidence="2" id="KW-0472">Membrane</keyword>
<name>F9UGF9_9GAMM</name>
<dbReference type="RefSeq" id="WP_007194884.1">
    <property type="nucleotide sequence ID" value="NZ_AFWV01000015.1"/>
</dbReference>